<accession>A0A931F997</accession>
<dbReference type="NCBIfam" id="TIGR00848">
    <property type="entry name" value="fruA"/>
    <property type="match status" value="1"/>
</dbReference>
<dbReference type="GO" id="GO:0009401">
    <property type="term" value="P:phosphoenolpyruvate-dependent sugar phosphotransferase system"/>
    <property type="evidence" value="ECO:0007669"/>
    <property type="project" value="UniProtKB-KW"/>
</dbReference>
<dbReference type="InterPro" id="IPR051541">
    <property type="entry name" value="PTS_SugarTrans_NitroReg"/>
</dbReference>
<feature type="domain" description="PTS EIIA type-2" evidence="6">
    <location>
        <begin position="5"/>
        <end position="149"/>
    </location>
</feature>
<evidence type="ECO:0000256" key="1">
    <source>
        <dbReference type="ARBA" id="ARBA00022448"/>
    </source>
</evidence>
<evidence type="ECO:0000256" key="4">
    <source>
        <dbReference type="ARBA" id="ARBA00022679"/>
    </source>
</evidence>
<proteinExistence type="predicted"/>
<comment type="caution">
    <text evidence="7">The sequence shown here is derived from an EMBL/GenBank/DDBJ whole genome shotgun (WGS) entry which is preliminary data.</text>
</comment>
<keyword evidence="1" id="KW-0813">Transport</keyword>
<keyword evidence="4" id="KW-0808">Transferase</keyword>
<dbReference type="GO" id="GO:0008982">
    <property type="term" value="F:protein-N(PI)-phosphohistidine-sugar phosphotransferase activity"/>
    <property type="evidence" value="ECO:0007669"/>
    <property type="project" value="InterPro"/>
</dbReference>
<name>A0A931F997_9ENTE</name>
<dbReference type="InterPro" id="IPR004715">
    <property type="entry name" value="PTS_IIA_fruc"/>
</dbReference>
<dbReference type="CDD" id="cd00211">
    <property type="entry name" value="PTS_IIA_fru"/>
    <property type="match status" value="1"/>
</dbReference>
<dbReference type="GO" id="GO:0016020">
    <property type="term" value="C:membrane"/>
    <property type="evidence" value="ECO:0007669"/>
    <property type="project" value="InterPro"/>
</dbReference>
<gene>
    <name evidence="7" type="ORF">IC227_02495</name>
</gene>
<dbReference type="Proteomes" id="UP000637757">
    <property type="component" value="Unassembled WGS sequence"/>
</dbReference>
<evidence type="ECO:0000256" key="3">
    <source>
        <dbReference type="ARBA" id="ARBA00022597"/>
    </source>
</evidence>
<evidence type="ECO:0000256" key="5">
    <source>
        <dbReference type="ARBA" id="ARBA00022683"/>
    </source>
</evidence>
<dbReference type="PROSITE" id="PS51094">
    <property type="entry name" value="PTS_EIIA_TYPE_2"/>
    <property type="match status" value="1"/>
</dbReference>
<organism evidence="7 8">
    <name type="scientific">Enterococcus lacertideformus</name>
    <dbReference type="NCBI Taxonomy" id="2771493"/>
    <lineage>
        <taxon>Bacteria</taxon>
        <taxon>Bacillati</taxon>
        <taxon>Bacillota</taxon>
        <taxon>Bacilli</taxon>
        <taxon>Lactobacillales</taxon>
        <taxon>Enterococcaceae</taxon>
        <taxon>Enterococcus</taxon>
    </lineage>
</organism>
<evidence type="ECO:0000313" key="8">
    <source>
        <dbReference type="Proteomes" id="UP000637757"/>
    </source>
</evidence>
<sequence length="152" mass="17084">MDISQLIAEDLILFDDSIRSKKSLFEHLGNVLETTGRITSSKKIIKAFFEREKEVSTGVEEGFGIPHAKSKYVLMPTVCFVHSGKIVEYLGMDDEPIECVFAIVVPSKALNNHLEILSALSRRLVDPFFRKQIKEATTASEIIAILKEDENN</sequence>
<dbReference type="Gene3D" id="3.40.930.10">
    <property type="entry name" value="Mannitol-specific EII, Chain A"/>
    <property type="match status" value="1"/>
</dbReference>
<evidence type="ECO:0000256" key="2">
    <source>
        <dbReference type="ARBA" id="ARBA00022553"/>
    </source>
</evidence>
<evidence type="ECO:0000313" key="7">
    <source>
        <dbReference type="EMBL" id="MBF8807465.1"/>
    </source>
</evidence>
<keyword evidence="5" id="KW-0598">Phosphotransferase system</keyword>
<dbReference type="AlphaFoldDB" id="A0A931F997"/>
<keyword evidence="8" id="KW-1185">Reference proteome</keyword>
<dbReference type="PANTHER" id="PTHR47738">
    <property type="entry name" value="PTS SYSTEM FRUCTOSE-LIKE EIIA COMPONENT-RELATED"/>
    <property type="match status" value="1"/>
</dbReference>
<dbReference type="EMBL" id="JADAKE010000008">
    <property type="protein sequence ID" value="MBF8807465.1"/>
    <property type="molecule type" value="Genomic_DNA"/>
</dbReference>
<evidence type="ECO:0000259" key="6">
    <source>
        <dbReference type="PROSITE" id="PS51094"/>
    </source>
</evidence>
<dbReference type="Pfam" id="PF00359">
    <property type="entry name" value="PTS_EIIA_2"/>
    <property type="match status" value="1"/>
</dbReference>
<dbReference type="InterPro" id="IPR002178">
    <property type="entry name" value="PTS_EIIA_type-2_dom"/>
</dbReference>
<dbReference type="SUPFAM" id="SSF55804">
    <property type="entry name" value="Phoshotransferase/anion transport protein"/>
    <property type="match status" value="1"/>
</dbReference>
<dbReference type="PANTHER" id="PTHR47738:SF2">
    <property type="entry name" value="PTS SYSTEM FRUCTOSE-LIKE EIIA COMPONENT"/>
    <property type="match status" value="1"/>
</dbReference>
<dbReference type="InterPro" id="IPR016152">
    <property type="entry name" value="PTrfase/Anion_transptr"/>
</dbReference>
<reference evidence="7" key="1">
    <citation type="submission" date="2020-09" db="EMBL/GenBank/DDBJ databases">
        <title>Genomic insights into the novelty and pathogenicity of a unique biofilm-forming Enterococcus sp. bacteria (Enterococcus lacertideformus) identified in reptiles.</title>
        <authorList>
            <person name="Agius J.E."/>
            <person name="Phalen D.N."/>
            <person name="Rose K."/>
            <person name="Eden J.-S."/>
        </authorList>
    </citation>
    <scope>NUCLEOTIDE SEQUENCE</scope>
    <source>
        <strain evidence="7">PHRS 0518</strain>
    </source>
</reference>
<protein>
    <submittedName>
        <fullName evidence="7">PTS sugar transporter subunit IIA</fullName>
    </submittedName>
</protein>
<keyword evidence="3 7" id="KW-0762">Sugar transport</keyword>
<keyword evidence="2" id="KW-0597">Phosphoprotein</keyword>